<proteinExistence type="predicted"/>
<dbReference type="OrthoDB" id="8455529at2"/>
<dbReference type="EMBL" id="FOTS01000059">
    <property type="protein sequence ID" value="SFM23880.1"/>
    <property type="molecule type" value="Genomic_DNA"/>
</dbReference>
<keyword evidence="2" id="KW-1185">Reference proteome</keyword>
<accession>A0A1I4P8F2</accession>
<dbReference type="RefSeq" id="WP_090942992.1">
    <property type="nucleotide sequence ID" value="NZ_FOTS01000059.1"/>
</dbReference>
<evidence type="ECO:0000313" key="1">
    <source>
        <dbReference type="EMBL" id="SFM23880.1"/>
    </source>
</evidence>
<protein>
    <submittedName>
        <fullName evidence="1">Uncharacterized protein</fullName>
    </submittedName>
</protein>
<dbReference type="AlphaFoldDB" id="A0A1I4P8F2"/>
<evidence type="ECO:0000313" key="2">
    <source>
        <dbReference type="Proteomes" id="UP000199520"/>
    </source>
</evidence>
<dbReference type="STRING" id="1123291.SAMN04490355_105915"/>
<sequence>MIRKLELNEIACELGLSGKTLATRPVGEQFYLLALKRLDKINVGDVIEVSLAGIQATDTSFLDEFVLGFQRLILDSYPDSMIFVSNVDIWVFENLTRLIKSWEVDGLRIPVLCFHNDKYEIVGKMEANLLEAFDVCLINKEVTARQLSETKNLVLSTASTRLRKLYEFRVIYRREVIDSFGKQYVYTLPR</sequence>
<reference evidence="2" key="1">
    <citation type="submission" date="2016-10" db="EMBL/GenBank/DDBJ databases">
        <authorList>
            <person name="Varghese N."/>
            <person name="Submissions S."/>
        </authorList>
    </citation>
    <scope>NUCLEOTIDE SEQUENCE [LARGE SCALE GENOMIC DNA]</scope>
    <source>
        <strain evidence="2">DSM 13327</strain>
    </source>
</reference>
<name>A0A1I4P8F2_9FIRM</name>
<organism evidence="1 2">
    <name type="scientific">Pelosinus propionicus DSM 13327</name>
    <dbReference type="NCBI Taxonomy" id="1123291"/>
    <lineage>
        <taxon>Bacteria</taxon>
        <taxon>Bacillati</taxon>
        <taxon>Bacillota</taxon>
        <taxon>Negativicutes</taxon>
        <taxon>Selenomonadales</taxon>
        <taxon>Sporomusaceae</taxon>
        <taxon>Pelosinus</taxon>
    </lineage>
</organism>
<dbReference type="Proteomes" id="UP000199520">
    <property type="component" value="Unassembled WGS sequence"/>
</dbReference>
<gene>
    <name evidence="1" type="ORF">SAMN04490355_105915</name>
</gene>